<name>A0A4U5JMT5_9GAMM</name>
<sequence>MAHEVSAKLHTKVVAHKDLEVLVKTSSTGKLGTLLISKGNIEWLPRGNSVNKKRMTWQAFADLIEGQGKTVRVKKAAKKTVKKAAKKAVAARK</sequence>
<dbReference type="AlphaFoldDB" id="A0A4U5JMT5"/>
<dbReference type="OrthoDB" id="9135874at2"/>
<evidence type="ECO:0000313" key="1">
    <source>
        <dbReference type="EMBL" id="TKR29598.1"/>
    </source>
</evidence>
<keyword evidence="2" id="KW-1185">Reference proteome</keyword>
<protein>
    <submittedName>
        <fullName evidence="1">Uncharacterized protein</fullName>
    </submittedName>
</protein>
<dbReference type="RefSeq" id="WP_137268001.1">
    <property type="nucleotide sequence ID" value="NZ_SZUA01000003.1"/>
</dbReference>
<dbReference type="EMBL" id="SZUA01000003">
    <property type="protein sequence ID" value="TKR29598.1"/>
    <property type="molecule type" value="Genomic_DNA"/>
</dbReference>
<gene>
    <name evidence="1" type="ORF">FCE95_15835</name>
</gene>
<accession>A0A4U5JMT5</accession>
<dbReference type="Proteomes" id="UP000308707">
    <property type="component" value="Unassembled WGS sequence"/>
</dbReference>
<proteinExistence type="predicted"/>
<organism evidence="1 2">
    <name type="scientific">Luteimonas gilva</name>
    <dbReference type="NCBI Taxonomy" id="2572684"/>
    <lineage>
        <taxon>Bacteria</taxon>
        <taxon>Pseudomonadati</taxon>
        <taxon>Pseudomonadota</taxon>
        <taxon>Gammaproteobacteria</taxon>
        <taxon>Lysobacterales</taxon>
        <taxon>Lysobacteraceae</taxon>
        <taxon>Luteimonas</taxon>
    </lineage>
</organism>
<comment type="caution">
    <text evidence="1">The sequence shown here is derived from an EMBL/GenBank/DDBJ whole genome shotgun (WGS) entry which is preliminary data.</text>
</comment>
<reference evidence="1 2" key="1">
    <citation type="submission" date="2019-04" db="EMBL/GenBank/DDBJ databases">
        <title>Reference strain of H23.</title>
        <authorList>
            <person name="Luo X."/>
        </authorList>
    </citation>
    <scope>NUCLEOTIDE SEQUENCE [LARGE SCALE GENOMIC DNA]</scope>
    <source>
        <strain evidence="1 2">H23</strain>
    </source>
</reference>
<evidence type="ECO:0000313" key="2">
    <source>
        <dbReference type="Proteomes" id="UP000308707"/>
    </source>
</evidence>